<organism evidence="3 4">
    <name type="scientific">Eragrostis curvula</name>
    <name type="common">weeping love grass</name>
    <dbReference type="NCBI Taxonomy" id="38414"/>
    <lineage>
        <taxon>Eukaryota</taxon>
        <taxon>Viridiplantae</taxon>
        <taxon>Streptophyta</taxon>
        <taxon>Embryophyta</taxon>
        <taxon>Tracheophyta</taxon>
        <taxon>Spermatophyta</taxon>
        <taxon>Magnoliopsida</taxon>
        <taxon>Liliopsida</taxon>
        <taxon>Poales</taxon>
        <taxon>Poaceae</taxon>
        <taxon>PACMAD clade</taxon>
        <taxon>Chloridoideae</taxon>
        <taxon>Eragrostideae</taxon>
        <taxon>Eragrostidinae</taxon>
        <taxon>Eragrostis</taxon>
    </lineage>
</organism>
<reference evidence="3 4" key="1">
    <citation type="journal article" date="2019" name="Sci. Rep.">
        <title>A high-quality genome of Eragrostis curvula grass provides insights into Poaceae evolution and supports new strategies to enhance forage quality.</title>
        <authorList>
            <person name="Carballo J."/>
            <person name="Santos B.A.C.M."/>
            <person name="Zappacosta D."/>
            <person name="Garbus I."/>
            <person name="Selva J.P."/>
            <person name="Gallo C.A."/>
            <person name="Diaz A."/>
            <person name="Albertini E."/>
            <person name="Caccamo M."/>
            <person name="Echenique V."/>
        </authorList>
    </citation>
    <scope>NUCLEOTIDE SEQUENCE [LARGE SCALE GENOMIC DNA]</scope>
    <source>
        <strain evidence="4">cv. Victoria</strain>
        <tissue evidence="3">Leaf</tissue>
    </source>
</reference>
<evidence type="ECO:0000259" key="2">
    <source>
        <dbReference type="Pfam" id="PF13962"/>
    </source>
</evidence>
<keyword evidence="1" id="KW-0812">Transmembrane</keyword>
<evidence type="ECO:0000313" key="3">
    <source>
        <dbReference type="EMBL" id="TVU12451.1"/>
    </source>
</evidence>
<evidence type="ECO:0000256" key="1">
    <source>
        <dbReference type="SAM" id="Phobius"/>
    </source>
</evidence>
<keyword evidence="1" id="KW-1133">Transmembrane helix</keyword>
<dbReference type="PANTHER" id="PTHR24177">
    <property type="entry name" value="CASKIN"/>
    <property type="match status" value="1"/>
</dbReference>
<evidence type="ECO:0000313" key="4">
    <source>
        <dbReference type="Proteomes" id="UP000324897"/>
    </source>
</evidence>
<accession>A0A5J9TP86</accession>
<gene>
    <name evidence="3" type="ORF">EJB05_46099</name>
</gene>
<dbReference type="GO" id="GO:0016020">
    <property type="term" value="C:membrane"/>
    <property type="evidence" value="ECO:0007669"/>
    <property type="project" value="TreeGrafter"/>
</dbReference>
<feature type="domain" description="PGG" evidence="2">
    <location>
        <begin position="56"/>
        <end position="171"/>
    </location>
</feature>
<dbReference type="AlphaFoldDB" id="A0A5J9TP86"/>
<dbReference type="Pfam" id="PF13962">
    <property type="entry name" value="PGG"/>
    <property type="match status" value="1"/>
</dbReference>
<dbReference type="Proteomes" id="UP000324897">
    <property type="component" value="Chromosome 3"/>
</dbReference>
<proteinExistence type="predicted"/>
<feature type="non-terminal residue" evidence="3">
    <location>
        <position position="1"/>
    </location>
</feature>
<comment type="caution">
    <text evidence="3">The sequence shown here is derived from an EMBL/GenBank/DDBJ whole genome shotgun (WGS) entry which is preliminary data.</text>
</comment>
<keyword evidence="4" id="KW-1185">Reference proteome</keyword>
<dbReference type="PANTHER" id="PTHR24177:SF432">
    <property type="entry name" value="OS06G0286146 PROTEIN"/>
    <property type="match status" value="1"/>
</dbReference>
<dbReference type="OrthoDB" id="785966at2759"/>
<protein>
    <recommendedName>
        <fullName evidence="2">PGG domain-containing protein</fullName>
    </recommendedName>
</protein>
<dbReference type="InterPro" id="IPR026961">
    <property type="entry name" value="PGG_dom"/>
</dbReference>
<name>A0A5J9TP86_9POAL</name>
<sequence>MDPTVRPHQAQDAVANGEVLDLATGVPPDVMRSPSACSLPIMGEQRENDDPKTKREKWFNDMRGWLMVLAVLVASVSYQAGLNPPGGFRQDGSPVLETVFPQKWTFILINFVLYEAFFYANTTAFATSFLTIILLMEESFYHSEPKLQVLKILVTLDMLSLMFAYGAGCVTTMGSSMYFMVISFIFVIIYVVHTMRFLPDLWAAFSANVLRR</sequence>
<keyword evidence="1" id="KW-0472">Membrane</keyword>
<feature type="transmembrane region" description="Helical" evidence="1">
    <location>
        <begin position="116"/>
        <end position="136"/>
    </location>
</feature>
<dbReference type="Gramene" id="TVU12451">
    <property type="protein sequence ID" value="TVU12451"/>
    <property type="gene ID" value="EJB05_46099"/>
</dbReference>
<feature type="transmembrane region" description="Helical" evidence="1">
    <location>
        <begin position="148"/>
        <end position="167"/>
    </location>
</feature>
<dbReference type="EMBL" id="RWGY01000039">
    <property type="protein sequence ID" value="TVU12451.1"/>
    <property type="molecule type" value="Genomic_DNA"/>
</dbReference>
<feature type="transmembrane region" description="Helical" evidence="1">
    <location>
        <begin position="173"/>
        <end position="192"/>
    </location>
</feature>